<organism evidence="2 3">
    <name type="scientific">Owenia fusiformis</name>
    <name type="common">Polychaete worm</name>
    <dbReference type="NCBI Taxonomy" id="6347"/>
    <lineage>
        <taxon>Eukaryota</taxon>
        <taxon>Metazoa</taxon>
        <taxon>Spiralia</taxon>
        <taxon>Lophotrochozoa</taxon>
        <taxon>Annelida</taxon>
        <taxon>Polychaeta</taxon>
        <taxon>Sedentaria</taxon>
        <taxon>Canalipalpata</taxon>
        <taxon>Sabellida</taxon>
        <taxon>Oweniida</taxon>
        <taxon>Oweniidae</taxon>
        <taxon>Owenia</taxon>
    </lineage>
</organism>
<dbReference type="OrthoDB" id="6150516at2759"/>
<reference evidence="2" key="1">
    <citation type="submission" date="2022-03" db="EMBL/GenBank/DDBJ databases">
        <authorList>
            <person name="Martin C."/>
        </authorList>
    </citation>
    <scope>NUCLEOTIDE SEQUENCE</scope>
</reference>
<feature type="non-terminal residue" evidence="2">
    <location>
        <position position="1"/>
    </location>
</feature>
<evidence type="ECO:0000313" key="3">
    <source>
        <dbReference type="Proteomes" id="UP000749559"/>
    </source>
</evidence>
<dbReference type="AlphaFoldDB" id="A0A8S4PVY8"/>
<protein>
    <recommendedName>
        <fullName evidence="1">ABC transporter domain-containing protein</fullName>
    </recommendedName>
</protein>
<comment type="caution">
    <text evidence="2">The sequence shown here is derived from an EMBL/GenBank/DDBJ whole genome shotgun (WGS) entry which is preliminary data.</text>
</comment>
<dbReference type="Gene3D" id="3.40.50.300">
    <property type="entry name" value="P-loop containing nucleotide triphosphate hydrolases"/>
    <property type="match status" value="1"/>
</dbReference>
<keyword evidence="3" id="KW-1185">Reference proteome</keyword>
<feature type="non-terminal residue" evidence="2">
    <location>
        <position position="135"/>
    </location>
</feature>
<proteinExistence type="predicted"/>
<dbReference type="InterPro" id="IPR027417">
    <property type="entry name" value="P-loop_NTPase"/>
</dbReference>
<accession>A0A8S4PVY8</accession>
<dbReference type="GO" id="GO:0016887">
    <property type="term" value="F:ATP hydrolysis activity"/>
    <property type="evidence" value="ECO:0007669"/>
    <property type="project" value="InterPro"/>
</dbReference>
<name>A0A8S4PVY8_OWEFU</name>
<dbReference type="PANTHER" id="PTHR43038">
    <property type="entry name" value="ATP-BINDING CASSETTE, SUB-FAMILY H, MEMBER 1"/>
    <property type="match status" value="1"/>
</dbReference>
<dbReference type="InterPro" id="IPR003439">
    <property type="entry name" value="ABC_transporter-like_ATP-bd"/>
</dbReference>
<dbReference type="Pfam" id="PF00005">
    <property type="entry name" value="ABC_tran"/>
    <property type="match status" value="1"/>
</dbReference>
<dbReference type="EMBL" id="CAIIXF020000010">
    <property type="protein sequence ID" value="CAH1797730.1"/>
    <property type="molecule type" value="Genomic_DNA"/>
</dbReference>
<dbReference type="SUPFAM" id="SSF52540">
    <property type="entry name" value="P-loop containing nucleoside triphosphate hydrolases"/>
    <property type="match status" value="1"/>
</dbReference>
<evidence type="ECO:0000259" key="1">
    <source>
        <dbReference type="Pfam" id="PF00005"/>
    </source>
</evidence>
<feature type="domain" description="ABC transporter" evidence="1">
    <location>
        <begin position="49"/>
        <end position="127"/>
    </location>
</feature>
<dbReference type="Proteomes" id="UP000749559">
    <property type="component" value="Unassembled WGS sequence"/>
</dbReference>
<evidence type="ECO:0000313" key="2">
    <source>
        <dbReference type="EMBL" id="CAH1797730.1"/>
    </source>
</evidence>
<sequence>TRFVNFLFEERTFPMAASAIPSAPNEERAIIVRGLDKGYGRGKNRIDVLRNLNTTVNKGAIYGLLGPSGCGKTTLLRCILGRLKIDGGEVITLGKHPGSRGHGVPGKMVGYMPQETALWNEFTIGETLSYFGRLY</sequence>
<dbReference type="GO" id="GO:0005524">
    <property type="term" value="F:ATP binding"/>
    <property type="evidence" value="ECO:0007669"/>
    <property type="project" value="InterPro"/>
</dbReference>
<dbReference type="PANTHER" id="PTHR43038:SF3">
    <property type="entry name" value="ABC TRANSPORTER G FAMILY MEMBER 20 ISOFORM X1"/>
    <property type="match status" value="1"/>
</dbReference>
<gene>
    <name evidence="2" type="ORF">OFUS_LOCUS21964</name>
</gene>